<dbReference type="PROSITE" id="PS01127">
    <property type="entry name" value="EF_TS_2"/>
    <property type="match status" value="1"/>
</dbReference>
<dbReference type="PROSITE" id="PS01126">
    <property type="entry name" value="EF_TS_1"/>
    <property type="match status" value="1"/>
</dbReference>
<evidence type="ECO:0000256" key="2">
    <source>
        <dbReference type="ARBA" id="ARBA00005532"/>
    </source>
</evidence>
<dbReference type="PANTHER" id="PTHR11741">
    <property type="entry name" value="ELONGATION FACTOR TS"/>
    <property type="match status" value="1"/>
</dbReference>
<dbReference type="InterPro" id="IPR036402">
    <property type="entry name" value="EF-Ts_dimer_sf"/>
</dbReference>
<evidence type="ECO:0000256" key="8">
    <source>
        <dbReference type="HAMAP-Rule" id="MF_00050"/>
    </source>
</evidence>
<keyword evidence="6 8" id="KW-0648">Protein biosynthesis</keyword>
<dbReference type="SUPFAM" id="SSF54713">
    <property type="entry name" value="Elongation factor Ts (EF-Ts), dimerisation domain"/>
    <property type="match status" value="2"/>
</dbReference>
<dbReference type="KEGG" id="axl:AXY_14700"/>
<evidence type="ECO:0000256" key="1">
    <source>
        <dbReference type="ARBA" id="ARBA00004496"/>
    </source>
</evidence>
<dbReference type="InterPro" id="IPR014039">
    <property type="entry name" value="Transl_elong_EFTs/EF1B_dimer"/>
</dbReference>
<dbReference type="Pfam" id="PF00889">
    <property type="entry name" value="EF_TS"/>
    <property type="match status" value="1"/>
</dbReference>
<dbReference type="GO" id="GO:0005737">
    <property type="term" value="C:cytoplasm"/>
    <property type="evidence" value="ECO:0007669"/>
    <property type="project" value="UniProtKB-SubCell"/>
</dbReference>
<feature type="domain" description="Translation elongation factor EFTs/EF1B dimerisation" evidence="11">
    <location>
        <begin position="70"/>
        <end position="275"/>
    </location>
</feature>
<dbReference type="Gene3D" id="1.10.8.10">
    <property type="entry name" value="DNA helicase RuvA subunit, C-terminal domain"/>
    <property type="match status" value="1"/>
</dbReference>
<dbReference type="RefSeq" id="WP_015010201.1">
    <property type="nucleotide sequence ID" value="NC_018704.1"/>
</dbReference>
<evidence type="ECO:0000256" key="7">
    <source>
        <dbReference type="ARBA" id="ARBA00025453"/>
    </source>
</evidence>
<evidence type="ECO:0000256" key="5">
    <source>
        <dbReference type="ARBA" id="ARBA00022768"/>
    </source>
</evidence>
<dbReference type="InterPro" id="IPR018101">
    <property type="entry name" value="Transl_elong_Ts_CS"/>
</dbReference>
<dbReference type="FunFam" id="1.10.8.10:FF:000001">
    <property type="entry name" value="Elongation factor Ts"/>
    <property type="match status" value="1"/>
</dbReference>
<feature type="region of interest" description="Involved in Mg(2+) ion dislocation from EF-Tu" evidence="8">
    <location>
        <begin position="79"/>
        <end position="82"/>
    </location>
</feature>
<keyword evidence="13" id="KW-1185">Reference proteome</keyword>
<dbReference type="Gene3D" id="1.10.286.20">
    <property type="match status" value="1"/>
</dbReference>
<gene>
    <name evidence="8 12" type="primary">tsf</name>
    <name evidence="12" type="ordered locus">AXY_14700</name>
</gene>
<protein>
    <recommendedName>
        <fullName evidence="3 8">Elongation factor Ts</fullName>
        <shortName evidence="8">EF-Ts</shortName>
    </recommendedName>
</protein>
<dbReference type="HAMAP" id="MF_00050">
    <property type="entry name" value="EF_Ts"/>
    <property type="match status" value="1"/>
</dbReference>
<organism evidence="12 13">
    <name type="scientific">Amphibacillus xylanus (strain ATCC 51415 / DSM 6626 / JCM 7361 / LMG 17667 / NBRC 15112 / Ep01)</name>
    <dbReference type="NCBI Taxonomy" id="698758"/>
    <lineage>
        <taxon>Bacteria</taxon>
        <taxon>Bacillati</taxon>
        <taxon>Bacillota</taxon>
        <taxon>Bacilli</taxon>
        <taxon>Bacillales</taxon>
        <taxon>Bacillaceae</taxon>
        <taxon>Amphibacillus</taxon>
    </lineage>
</organism>
<dbReference type="AlphaFoldDB" id="K0J3A6"/>
<comment type="function">
    <text evidence="7 8 9">Associates with the EF-Tu.GDP complex and induces the exchange of GDP to GTP. It remains bound to the aminoacyl-tRNA.EF-Tu.GTP complex up to the GTP hydrolysis stage on the ribosome.</text>
</comment>
<keyword evidence="4 8" id="KW-0963">Cytoplasm</keyword>
<evidence type="ECO:0000313" key="13">
    <source>
        <dbReference type="Proteomes" id="UP000006294"/>
    </source>
</evidence>
<dbReference type="CDD" id="cd14275">
    <property type="entry name" value="UBA_EF-Ts"/>
    <property type="match status" value="1"/>
</dbReference>
<dbReference type="STRING" id="698758.AXY_14700"/>
<evidence type="ECO:0000259" key="11">
    <source>
        <dbReference type="Pfam" id="PF00889"/>
    </source>
</evidence>
<proteinExistence type="inferred from homology"/>
<dbReference type="InterPro" id="IPR009060">
    <property type="entry name" value="UBA-like_sf"/>
</dbReference>
<dbReference type="FunFam" id="1.10.286.20:FF:000003">
    <property type="entry name" value="Elongation factor Ts"/>
    <property type="match status" value="1"/>
</dbReference>
<dbReference type="Gene3D" id="3.30.479.20">
    <property type="entry name" value="Elongation factor Ts, dimerisation domain"/>
    <property type="match status" value="2"/>
</dbReference>
<evidence type="ECO:0000256" key="10">
    <source>
        <dbReference type="RuleBase" id="RU000643"/>
    </source>
</evidence>
<dbReference type="SUPFAM" id="SSF46934">
    <property type="entry name" value="UBA-like"/>
    <property type="match status" value="1"/>
</dbReference>
<sequence>MKITAAMVKELREKTGAGMMDCKKALQETDGDMEKAIDYLREKGISSAAKKADRIAAEGTAYTLIEGNTAVLLEINCETDFVTKNDQFQALVKELAEHLISQKPSNLEEALAQPLNGNGDTVETHINKAVATIGEKITLRRFVLVDKTDADVFGAYTHLNGTIGTLVLLEGTTDAEFARDIAMHIAAANPQFISRDDVDAELVEREREVLKQQALNEGKPEKIVEKMVEGRLGKFFEDISLLEQSFVKDPDVKVKKLVADKGATVRSFTRYQVGEGIEKREENFAEEVLNQMKN</sequence>
<name>K0J3A6_AMPXN</name>
<reference evidence="12 13" key="1">
    <citation type="submission" date="2011-01" db="EMBL/GenBank/DDBJ databases">
        <title>Whole genome sequence of Amphibacillus xylinus NBRC 15112.</title>
        <authorList>
            <person name="Nakazawa H."/>
            <person name="Katano Y."/>
            <person name="Nakamura S."/>
            <person name="Sasagawa M."/>
            <person name="Fukada J."/>
            <person name="Arai T."/>
            <person name="Sasakura N."/>
            <person name="Mochizuki D."/>
            <person name="Hosoyama A."/>
            <person name="Harada K."/>
            <person name="Horikawa H."/>
            <person name="Kato Y."/>
            <person name="Harada T."/>
            <person name="Sasaki K."/>
            <person name="Sekiguchi M."/>
            <person name="Hodoyama M."/>
            <person name="Nishiko R."/>
            <person name="Narita H."/>
            <person name="Hanamaki A."/>
            <person name="Hata C."/>
            <person name="Konno Y."/>
            <person name="Niimura Y."/>
            <person name="Yamazaki S."/>
            <person name="Fujita N."/>
        </authorList>
    </citation>
    <scope>NUCLEOTIDE SEQUENCE [LARGE SCALE GENOMIC DNA]</scope>
    <source>
        <strain evidence="13">ATCC 51415 / DSM 6626 / JCM 7361 / LMG 17667 / NBRC 15112 / Ep01</strain>
    </source>
</reference>
<evidence type="ECO:0000256" key="6">
    <source>
        <dbReference type="ARBA" id="ARBA00022917"/>
    </source>
</evidence>
<evidence type="ECO:0000313" key="12">
    <source>
        <dbReference type="EMBL" id="BAM47602.1"/>
    </source>
</evidence>
<evidence type="ECO:0000256" key="3">
    <source>
        <dbReference type="ARBA" id="ARBA00016956"/>
    </source>
</evidence>
<accession>K0J3A6</accession>
<comment type="similarity">
    <text evidence="2 8 9">Belongs to the EF-Ts family.</text>
</comment>
<dbReference type="EMBL" id="AP012050">
    <property type="protein sequence ID" value="BAM47602.1"/>
    <property type="molecule type" value="Genomic_DNA"/>
</dbReference>
<dbReference type="GO" id="GO:0003746">
    <property type="term" value="F:translation elongation factor activity"/>
    <property type="evidence" value="ECO:0007669"/>
    <property type="project" value="UniProtKB-UniRule"/>
</dbReference>
<dbReference type="NCBIfam" id="TIGR00116">
    <property type="entry name" value="tsf"/>
    <property type="match status" value="1"/>
</dbReference>
<evidence type="ECO:0000256" key="9">
    <source>
        <dbReference type="RuleBase" id="RU000642"/>
    </source>
</evidence>
<dbReference type="PANTHER" id="PTHR11741:SF0">
    <property type="entry name" value="ELONGATION FACTOR TS, MITOCHONDRIAL"/>
    <property type="match status" value="1"/>
</dbReference>
<dbReference type="PATRIC" id="fig|698758.3.peg.1466"/>
<dbReference type="OrthoDB" id="9808348at2"/>
<dbReference type="Proteomes" id="UP000006294">
    <property type="component" value="Chromosome"/>
</dbReference>
<keyword evidence="5 8" id="KW-0251">Elongation factor</keyword>
<dbReference type="InterPro" id="IPR001816">
    <property type="entry name" value="Transl_elong_EFTs/EF1B"/>
</dbReference>
<evidence type="ECO:0000256" key="4">
    <source>
        <dbReference type="ARBA" id="ARBA00022490"/>
    </source>
</evidence>
<dbReference type="HOGENOM" id="CLU_047155_0_2_9"/>
<dbReference type="eggNOG" id="COG0264">
    <property type="taxonomic scope" value="Bacteria"/>
</dbReference>
<comment type="subcellular location">
    <subcellularLocation>
        <location evidence="1 8 10">Cytoplasm</location>
    </subcellularLocation>
</comment>